<evidence type="ECO:0000256" key="9">
    <source>
        <dbReference type="ARBA" id="ARBA00038064"/>
    </source>
</evidence>
<accession>A0AAU9K2R3</accession>
<evidence type="ECO:0000256" key="4">
    <source>
        <dbReference type="ARBA" id="ARBA00022517"/>
    </source>
</evidence>
<dbReference type="GO" id="GO:0042254">
    <property type="term" value="P:ribosome biogenesis"/>
    <property type="evidence" value="ECO:0007669"/>
    <property type="project" value="UniProtKB-KW"/>
</dbReference>
<comment type="subcellular location">
    <subcellularLocation>
        <location evidence="2">Cytoplasm</location>
    </subcellularLocation>
    <subcellularLocation>
        <location evidence="1">Nucleus</location>
    </subcellularLocation>
</comment>
<dbReference type="InterPro" id="IPR022755">
    <property type="entry name" value="Znf_C2H2_jaz"/>
</dbReference>
<feature type="region of interest" description="Disordered" evidence="11">
    <location>
        <begin position="1"/>
        <end position="30"/>
    </location>
</feature>
<evidence type="ECO:0000313" key="13">
    <source>
        <dbReference type="EMBL" id="CAG9332182.1"/>
    </source>
</evidence>
<comment type="caution">
    <text evidence="13">The sequence shown here is derived from an EMBL/GenBank/DDBJ whole genome shotgun (WGS) entry which is preliminary data.</text>
</comment>
<dbReference type="GO" id="GO:0005634">
    <property type="term" value="C:nucleus"/>
    <property type="evidence" value="ECO:0007669"/>
    <property type="project" value="UniProtKB-SubCell"/>
</dbReference>
<keyword evidence="5" id="KW-0479">Metal-binding</keyword>
<keyword evidence="3" id="KW-0963">Cytoplasm</keyword>
<evidence type="ECO:0000256" key="6">
    <source>
        <dbReference type="ARBA" id="ARBA00022771"/>
    </source>
</evidence>
<evidence type="ECO:0000256" key="10">
    <source>
        <dbReference type="PROSITE-ProRule" id="PRU00042"/>
    </source>
</evidence>
<feature type="domain" description="C2H2-type" evidence="12">
    <location>
        <begin position="60"/>
        <end position="89"/>
    </location>
</feature>
<dbReference type="Pfam" id="PF12171">
    <property type="entry name" value="zf-C2H2_jaz"/>
    <property type="match status" value="1"/>
</dbReference>
<keyword evidence="6 10" id="KW-0863">Zinc-finger</keyword>
<dbReference type="PANTHER" id="PTHR46095">
    <property type="entry name" value="ZINC FINGER PROTEIN 593"/>
    <property type="match status" value="1"/>
</dbReference>
<dbReference type="PANTHER" id="PTHR46095:SF1">
    <property type="entry name" value="ZINC FINGER PROTEIN 593"/>
    <property type="match status" value="1"/>
</dbReference>
<dbReference type="Proteomes" id="UP001162131">
    <property type="component" value="Unassembled WGS sequence"/>
</dbReference>
<evidence type="ECO:0000256" key="2">
    <source>
        <dbReference type="ARBA" id="ARBA00004496"/>
    </source>
</evidence>
<comment type="similarity">
    <text evidence="9">Belongs to the ZNF593/BUD20 C2H2-type zinc-finger protein family.</text>
</comment>
<keyword evidence="4" id="KW-0690">Ribosome biogenesis</keyword>
<dbReference type="GO" id="GO:0043021">
    <property type="term" value="F:ribonucleoprotein complex binding"/>
    <property type="evidence" value="ECO:0007669"/>
    <property type="project" value="UniProtKB-ARBA"/>
</dbReference>
<keyword evidence="14" id="KW-1185">Reference proteome</keyword>
<dbReference type="SUPFAM" id="SSF57667">
    <property type="entry name" value="beta-beta-alpha zinc fingers"/>
    <property type="match status" value="1"/>
</dbReference>
<dbReference type="GO" id="GO:0003676">
    <property type="term" value="F:nucleic acid binding"/>
    <property type="evidence" value="ECO:0007669"/>
    <property type="project" value="InterPro"/>
</dbReference>
<dbReference type="AlphaFoldDB" id="A0AAU9K2R3"/>
<dbReference type="FunFam" id="3.30.160.60:FF:000299">
    <property type="entry name" value="Zinc finger protein 593"/>
    <property type="match status" value="1"/>
</dbReference>
<feature type="compositionally biased region" description="Basic residues" evidence="11">
    <location>
        <begin position="1"/>
        <end position="23"/>
    </location>
</feature>
<name>A0AAU9K2R3_9CILI</name>
<evidence type="ECO:0000256" key="1">
    <source>
        <dbReference type="ARBA" id="ARBA00004123"/>
    </source>
</evidence>
<sequence>MGQPQRRKKKTAGDKSKHRAIKQKHYDKDIDQVHHDLKPEVAQKLISQPLDEDLPGQGQFYCIECARYFIDNTALLHHKKDKAHKKRVRELKEVPYSQEEAERCAGMTK</sequence>
<evidence type="ECO:0000259" key="12">
    <source>
        <dbReference type="PROSITE" id="PS50157"/>
    </source>
</evidence>
<evidence type="ECO:0000313" key="14">
    <source>
        <dbReference type="Proteomes" id="UP001162131"/>
    </source>
</evidence>
<evidence type="ECO:0000256" key="5">
    <source>
        <dbReference type="ARBA" id="ARBA00022723"/>
    </source>
</evidence>
<evidence type="ECO:0000256" key="11">
    <source>
        <dbReference type="SAM" id="MobiDB-lite"/>
    </source>
</evidence>
<dbReference type="InterPro" id="IPR003604">
    <property type="entry name" value="Matrin/U1-like-C_Znf_C2H2"/>
</dbReference>
<reference evidence="13" key="1">
    <citation type="submission" date="2021-09" db="EMBL/GenBank/DDBJ databases">
        <authorList>
            <consortium name="AG Swart"/>
            <person name="Singh M."/>
            <person name="Singh A."/>
            <person name="Seah K."/>
            <person name="Emmerich C."/>
        </authorList>
    </citation>
    <scope>NUCLEOTIDE SEQUENCE</scope>
    <source>
        <strain evidence="13">ATCC30299</strain>
    </source>
</reference>
<organism evidence="13 14">
    <name type="scientific">Blepharisma stoltei</name>
    <dbReference type="NCBI Taxonomy" id="1481888"/>
    <lineage>
        <taxon>Eukaryota</taxon>
        <taxon>Sar</taxon>
        <taxon>Alveolata</taxon>
        <taxon>Ciliophora</taxon>
        <taxon>Postciliodesmatophora</taxon>
        <taxon>Heterotrichea</taxon>
        <taxon>Heterotrichida</taxon>
        <taxon>Blepharismidae</taxon>
        <taxon>Blepharisma</taxon>
    </lineage>
</organism>
<gene>
    <name evidence="13" type="ORF">BSTOLATCC_MIC55634</name>
</gene>
<dbReference type="EMBL" id="CAJZBQ010000054">
    <property type="protein sequence ID" value="CAG9332182.1"/>
    <property type="molecule type" value="Genomic_DNA"/>
</dbReference>
<dbReference type="InterPro" id="IPR036236">
    <property type="entry name" value="Znf_C2H2_sf"/>
</dbReference>
<dbReference type="InterPro" id="IPR051879">
    <property type="entry name" value="C2H2-ZF_Maturation_Protein"/>
</dbReference>
<keyword evidence="8" id="KW-0539">Nucleus</keyword>
<dbReference type="PROSITE" id="PS00028">
    <property type="entry name" value="ZINC_FINGER_C2H2_1"/>
    <property type="match status" value="1"/>
</dbReference>
<evidence type="ECO:0000256" key="7">
    <source>
        <dbReference type="ARBA" id="ARBA00022833"/>
    </source>
</evidence>
<dbReference type="GO" id="GO:0008270">
    <property type="term" value="F:zinc ion binding"/>
    <property type="evidence" value="ECO:0007669"/>
    <property type="project" value="UniProtKB-KW"/>
</dbReference>
<keyword evidence="7" id="KW-0862">Zinc</keyword>
<protein>
    <recommendedName>
        <fullName evidence="12">C2H2-type domain-containing protein</fullName>
    </recommendedName>
</protein>
<dbReference type="PROSITE" id="PS50157">
    <property type="entry name" value="ZINC_FINGER_C2H2_2"/>
    <property type="match status" value="1"/>
</dbReference>
<dbReference type="Gene3D" id="3.30.160.60">
    <property type="entry name" value="Classic Zinc Finger"/>
    <property type="match status" value="1"/>
</dbReference>
<evidence type="ECO:0000256" key="8">
    <source>
        <dbReference type="ARBA" id="ARBA00023242"/>
    </source>
</evidence>
<dbReference type="SMART" id="SM00451">
    <property type="entry name" value="ZnF_U1"/>
    <property type="match status" value="1"/>
</dbReference>
<proteinExistence type="inferred from homology"/>
<evidence type="ECO:0000256" key="3">
    <source>
        <dbReference type="ARBA" id="ARBA00022490"/>
    </source>
</evidence>
<dbReference type="GO" id="GO:0005737">
    <property type="term" value="C:cytoplasm"/>
    <property type="evidence" value="ECO:0007669"/>
    <property type="project" value="UniProtKB-SubCell"/>
</dbReference>
<dbReference type="InterPro" id="IPR013087">
    <property type="entry name" value="Znf_C2H2_type"/>
</dbReference>